<dbReference type="PANTHER" id="PTHR36766">
    <property type="entry name" value="PLANT BROAD-SPECTRUM MILDEW RESISTANCE PROTEIN RPW8"/>
    <property type="match status" value="1"/>
</dbReference>
<dbReference type="GO" id="GO:0043531">
    <property type="term" value="F:ADP binding"/>
    <property type="evidence" value="ECO:0007669"/>
    <property type="project" value="InterPro"/>
</dbReference>
<comment type="caution">
    <text evidence="11">The sequence shown here is derived from an EMBL/GenBank/DDBJ whole genome shotgun (WGS) entry which is preliminary data.</text>
</comment>
<dbReference type="InterPro" id="IPR032675">
    <property type="entry name" value="LRR_dom_sf"/>
</dbReference>
<reference evidence="11" key="1">
    <citation type="submission" date="2017-07" db="EMBL/GenBank/DDBJ databases">
        <title>Taro Niue Genome Assembly and Annotation.</title>
        <authorList>
            <person name="Atibalentja N."/>
            <person name="Keating K."/>
            <person name="Fields C.J."/>
        </authorList>
    </citation>
    <scope>NUCLEOTIDE SEQUENCE</scope>
    <source>
        <strain evidence="11">Niue_2</strain>
        <tissue evidence="11">Leaf</tissue>
    </source>
</reference>
<feature type="domain" description="NB-ARC" evidence="7">
    <location>
        <begin position="208"/>
        <end position="264"/>
    </location>
</feature>
<keyword evidence="4" id="KW-0547">Nucleotide-binding</keyword>
<dbReference type="EMBL" id="NMUH01002605">
    <property type="protein sequence ID" value="MQM01024.1"/>
    <property type="molecule type" value="Genomic_DNA"/>
</dbReference>
<feature type="domain" description="Disease resistance N-terminal" evidence="8">
    <location>
        <begin position="13"/>
        <end position="90"/>
    </location>
</feature>
<keyword evidence="3" id="KW-0677">Repeat</keyword>
<protein>
    <submittedName>
        <fullName evidence="11">Uncharacterized protein</fullName>
    </submittedName>
</protein>
<dbReference type="GO" id="GO:0005524">
    <property type="term" value="F:ATP binding"/>
    <property type="evidence" value="ECO:0007669"/>
    <property type="project" value="UniProtKB-KW"/>
</dbReference>
<dbReference type="Pfam" id="PF25019">
    <property type="entry name" value="LRR_R13L1-DRL21"/>
    <property type="match status" value="1"/>
</dbReference>
<dbReference type="SUPFAM" id="SSF52058">
    <property type="entry name" value="L domain-like"/>
    <property type="match status" value="2"/>
</dbReference>
<keyword evidence="2" id="KW-0433">Leucine-rich repeat</keyword>
<evidence type="ECO:0000256" key="6">
    <source>
        <dbReference type="ARBA" id="ARBA00022840"/>
    </source>
</evidence>
<dbReference type="Gene3D" id="1.20.5.4130">
    <property type="match status" value="1"/>
</dbReference>
<dbReference type="InterPro" id="IPR002182">
    <property type="entry name" value="NB-ARC"/>
</dbReference>
<dbReference type="Proteomes" id="UP000652761">
    <property type="component" value="Unassembled WGS sequence"/>
</dbReference>
<dbReference type="InterPro" id="IPR038005">
    <property type="entry name" value="RX-like_CC"/>
</dbReference>
<dbReference type="OrthoDB" id="771937at2759"/>
<dbReference type="SUPFAM" id="SSF52540">
    <property type="entry name" value="P-loop containing nucleoside triphosphate hydrolases"/>
    <property type="match status" value="1"/>
</dbReference>
<dbReference type="InterPro" id="IPR041118">
    <property type="entry name" value="Rx_N"/>
</dbReference>
<name>A0A843W9Y8_COLES</name>
<evidence type="ECO:0000256" key="1">
    <source>
        <dbReference type="ARBA" id="ARBA00008894"/>
    </source>
</evidence>
<dbReference type="PRINTS" id="PR00364">
    <property type="entry name" value="DISEASERSIST"/>
</dbReference>
<evidence type="ECO:0000256" key="2">
    <source>
        <dbReference type="ARBA" id="ARBA00022614"/>
    </source>
</evidence>
<comment type="similarity">
    <text evidence="1">Belongs to the disease resistance NB-LRR family.</text>
</comment>
<proteinExistence type="inferred from homology"/>
<sequence length="1101" mass="122624">MDSISSSILFPMCEKVMNTALEEYRLVRDVEEEIRNLSTTVSMIKGVLADAEKKQVENGAICDWLKSLKQVLYDAEDVLDEIATDEALGRRDADGTCRSVTGRLSKVRKLISCLCNVRHASTRHVIAHQIKDINKKLDGISRLKDRLGLRVPDENSWSGIRTIRRQQETSSLLPNEAHMIGRDDEKQKIEELLLGRVRGTEATSDNYKNVHVVGVVGMGGVGKTTLVKQAYNNPAVTEYFQLRMWVCVSNDFDLKRITREIMDSASIQKVSNIIKGNPIILQDLSSEDLWAIFKRYAFEGQNADNHTQLALVGRQIVENLKGSPLAAKTIGRLLNANLDHTHYKEAYMMHDLIHDLAELVSEGDCLRLEDNQQKRIISETIRHVSIASESSDPIKIEELCKYENMRTLLFLHGCRFQLDPHLHNLFMKLQRLRVLGLSRCKIKKLPASIGTLKHLRLLDLSNNNLIGKLPESLCNLHNLQVLNLYRFGSLGALPRNMSALINLRHLIANDELVSGIEGVGKLTALHALCFDCGMQPMKELADMDMLRQLSIRSLEEVKSREEAIQSRLDKKEHLDELTLEWSFGKPDHLMNPGLDEEVLESLRPTSSIRRLTIKRYGGIRSPSWMEDQSWVFSSFLERLELEDCTNWEHHPLFLARLRKFTIEDCPKLRQLPPLPPTLKKLKIGDVGLSELPGWLPSPLPSSSSTSLSSLEINDCPNLTSLAGGLLRHPLPKLVRLVIIDCRGLVSLPETALGHLTSLKELAVVECPKLAWPTLVPVEDILPPSLENITIREVCSEIMDHMMLAIAGCQKLTCLKIFDVLRGPPALRRSLPPSLEKLTIYKNDQLDDETSSAWLQSLSSLRSLSISVCPGITSLPLSHLTALENLEIRCLNALKSFGGGIHSLVSLEKVTIERCPELLDIIAADSSPSSSPLPSPPGRMGTTRIRTLEISGSSMQQMKTWLLQCPSLEDLSISACPQLTGFGGDDDGGDVGGELEAALVNLSRTLQHLCFWGCENLRSLPPKLMCLSSLKSLRIISCPQIRSLPVAGLPESLQSLEISGCPALEERCKEGGGSDWPLLSHITELTRVIKLGISTRLLTGTS</sequence>
<dbReference type="Pfam" id="PF18052">
    <property type="entry name" value="Rx_N"/>
    <property type="match status" value="1"/>
</dbReference>
<dbReference type="InterPro" id="IPR056789">
    <property type="entry name" value="LRR_R13L1-DRL21"/>
</dbReference>
<dbReference type="AlphaFoldDB" id="A0A843W9Y8"/>
<evidence type="ECO:0000313" key="12">
    <source>
        <dbReference type="Proteomes" id="UP000652761"/>
    </source>
</evidence>
<dbReference type="InterPro" id="IPR027417">
    <property type="entry name" value="P-loop_NTPase"/>
</dbReference>
<evidence type="ECO:0000259" key="8">
    <source>
        <dbReference type="Pfam" id="PF18052"/>
    </source>
</evidence>
<dbReference type="Pfam" id="PF00931">
    <property type="entry name" value="NB-ARC"/>
    <property type="match status" value="1"/>
</dbReference>
<evidence type="ECO:0000259" key="7">
    <source>
        <dbReference type="Pfam" id="PF00931"/>
    </source>
</evidence>
<dbReference type="Pfam" id="PF23598">
    <property type="entry name" value="LRR_14"/>
    <property type="match status" value="1"/>
</dbReference>
<dbReference type="InterPro" id="IPR055414">
    <property type="entry name" value="LRR_R13L4/SHOC2-like"/>
</dbReference>
<keyword evidence="12" id="KW-1185">Reference proteome</keyword>
<gene>
    <name evidence="11" type="ORF">Taro_033776</name>
</gene>
<evidence type="ECO:0000256" key="5">
    <source>
        <dbReference type="ARBA" id="ARBA00022821"/>
    </source>
</evidence>
<dbReference type="GO" id="GO:0006952">
    <property type="term" value="P:defense response"/>
    <property type="evidence" value="ECO:0007669"/>
    <property type="project" value="UniProtKB-KW"/>
</dbReference>
<evidence type="ECO:0000313" key="11">
    <source>
        <dbReference type="EMBL" id="MQM01024.1"/>
    </source>
</evidence>
<dbReference type="Gene3D" id="3.80.10.10">
    <property type="entry name" value="Ribonuclease Inhibitor"/>
    <property type="match status" value="3"/>
</dbReference>
<organism evidence="11 12">
    <name type="scientific">Colocasia esculenta</name>
    <name type="common">Wild taro</name>
    <name type="synonym">Arum esculentum</name>
    <dbReference type="NCBI Taxonomy" id="4460"/>
    <lineage>
        <taxon>Eukaryota</taxon>
        <taxon>Viridiplantae</taxon>
        <taxon>Streptophyta</taxon>
        <taxon>Embryophyta</taxon>
        <taxon>Tracheophyta</taxon>
        <taxon>Spermatophyta</taxon>
        <taxon>Magnoliopsida</taxon>
        <taxon>Liliopsida</taxon>
        <taxon>Araceae</taxon>
        <taxon>Aroideae</taxon>
        <taxon>Colocasieae</taxon>
        <taxon>Colocasia</taxon>
    </lineage>
</organism>
<evidence type="ECO:0000259" key="9">
    <source>
        <dbReference type="Pfam" id="PF23598"/>
    </source>
</evidence>
<dbReference type="PANTHER" id="PTHR36766:SF40">
    <property type="entry name" value="DISEASE RESISTANCE PROTEIN RGA3"/>
    <property type="match status" value="1"/>
</dbReference>
<accession>A0A843W9Y8</accession>
<dbReference type="Gene3D" id="3.40.50.300">
    <property type="entry name" value="P-loop containing nucleotide triphosphate hydrolases"/>
    <property type="match status" value="1"/>
</dbReference>
<feature type="domain" description="Disease resistance R13L4/SHOC-2-like LRR" evidence="9">
    <location>
        <begin position="394"/>
        <end position="531"/>
    </location>
</feature>
<evidence type="ECO:0000259" key="10">
    <source>
        <dbReference type="Pfam" id="PF25019"/>
    </source>
</evidence>
<evidence type="ECO:0000256" key="3">
    <source>
        <dbReference type="ARBA" id="ARBA00022737"/>
    </source>
</evidence>
<feature type="domain" description="R13L1/DRL21-like LRR repeat region" evidence="10">
    <location>
        <begin position="537"/>
        <end position="664"/>
    </location>
</feature>
<dbReference type="GO" id="GO:0051707">
    <property type="term" value="P:response to other organism"/>
    <property type="evidence" value="ECO:0007669"/>
    <property type="project" value="UniProtKB-ARBA"/>
</dbReference>
<keyword evidence="6" id="KW-0067">ATP-binding</keyword>
<dbReference type="CDD" id="cd14798">
    <property type="entry name" value="RX-CC_like"/>
    <property type="match status" value="1"/>
</dbReference>
<keyword evidence="5" id="KW-0611">Plant defense</keyword>
<evidence type="ECO:0000256" key="4">
    <source>
        <dbReference type="ARBA" id="ARBA00022741"/>
    </source>
</evidence>